<dbReference type="EMBL" id="CP093443">
    <property type="protein sequence ID" value="UVI36042.1"/>
    <property type="molecule type" value="Genomic_DNA"/>
</dbReference>
<evidence type="ECO:0000256" key="1">
    <source>
        <dbReference type="SAM" id="Phobius"/>
    </source>
</evidence>
<dbReference type="RefSeq" id="WP_265418653.1">
    <property type="nucleotide sequence ID" value="NZ_CP093443.1"/>
</dbReference>
<dbReference type="Proteomes" id="UP001064879">
    <property type="component" value="Chromosome"/>
</dbReference>
<keyword evidence="3" id="KW-1185">Reference proteome</keyword>
<name>A0ABY5SN92_9MICO</name>
<evidence type="ECO:0000313" key="2">
    <source>
        <dbReference type="EMBL" id="UVI36042.1"/>
    </source>
</evidence>
<organism evidence="2 3">
    <name type="scientific">Brevibacterium spongiae</name>
    <dbReference type="NCBI Taxonomy" id="2909672"/>
    <lineage>
        <taxon>Bacteria</taxon>
        <taxon>Bacillati</taxon>
        <taxon>Actinomycetota</taxon>
        <taxon>Actinomycetes</taxon>
        <taxon>Micrococcales</taxon>
        <taxon>Brevibacteriaceae</taxon>
        <taxon>Brevibacterium</taxon>
    </lineage>
</organism>
<keyword evidence="1" id="KW-0472">Membrane</keyword>
<keyword evidence="1" id="KW-1133">Transmembrane helix</keyword>
<proteinExistence type="predicted"/>
<evidence type="ECO:0000313" key="3">
    <source>
        <dbReference type="Proteomes" id="UP001064879"/>
    </source>
</evidence>
<feature type="transmembrane region" description="Helical" evidence="1">
    <location>
        <begin position="34"/>
        <end position="53"/>
    </location>
</feature>
<protein>
    <submittedName>
        <fullName evidence="2">Uncharacterized protein</fullName>
    </submittedName>
</protein>
<reference evidence="2" key="1">
    <citation type="submission" date="2022-03" db="EMBL/GenBank/DDBJ databases">
        <title>Brevibacterium spongiae sp. nov., isolated from marine sponge.</title>
        <authorList>
            <person name="Li Z."/>
            <person name="Zhang M."/>
        </authorList>
    </citation>
    <scope>NUCLEOTIDE SEQUENCE</scope>
    <source>
        <strain evidence="2">WHS-Z9</strain>
    </source>
</reference>
<keyword evidence="1" id="KW-0812">Transmembrane</keyword>
<gene>
    <name evidence="2" type="ORF">L1F31_18330</name>
</gene>
<accession>A0ABY5SN92</accession>
<sequence length="62" mass="7160">MTHSRLTRWIVALTLLAATCVLLPQMPQLHDFAALLWFSALLLLIIALVLAVVRDRRQRRPR</sequence>